<dbReference type="GO" id="GO:0009523">
    <property type="term" value="C:photosystem II"/>
    <property type="evidence" value="ECO:0007669"/>
    <property type="project" value="UniProtKB-KW"/>
</dbReference>
<dbReference type="InterPro" id="IPR036291">
    <property type="entry name" value="NAD(P)-bd_dom_sf"/>
</dbReference>
<accession>A0A455SL03</accession>
<dbReference type="Pfam" id="PF05368">
    <property type="entry name" value="NmrA"/>
    <property type="match status" value="1"/>
</dbReference>
<sequence>MSTILVTGATGKLGREVVYQLQQHQHVVRTYSRQAPSLQNVTVYQGDIRTGSSLLEATNGVDAIIHCASLRDETNATELQGIERLLEAAQGRPHIVYISIVGIDKTTYPYYQAKYRVEQVLEQSGVPYTILRTTQFHNFVLRIITEAEDPAMGTITIPERMRFQTIDIADVAHALIEFAEQGPAGRAPDMGGPQILSLEEMVEIYKQIYHKQATTQYDPNGTLLSVFQSGINLVPERAVGRITWDTFLRNRA</sequence>
<dbReference type="PANTHER" id="PTHR47128:SF2">
    <property type="entry name" value="PROTEIN HIGH CHLOROPHYLL FLUORESCENCE PHENOTYPE 244, CHLOROPLASTIC"/>
    <property type="match status" value="1"/>
</dbReference>
<protein>
    <submittedName>
        <fullName evidence="4">Epimerase</fullName>
    </submittedName>
</protein>
<gene>
    <name evidence="4" type="ORF">KTC_23900</name>
</gene>
<reference evidence="4" key="1">
    <citation type="submission" date="2018-12" db="EMBL/GenBank/DDBJ databases">
        <title>Novel natural products biosynthetic potential of the class Ktedonobacteria.</title>
        <authorList>
            <person name="Zheng Y."/>
            <person name="Saitou A."/>
            <person name="Wang C.M."/>
            <person name="Toyoda A."/>
            <person name="Minakuchi Y."/>
            <person name="Sekiguchi Y."/>
            <person name="Ueda K."/>
            <person name="Takano H."/>
            <person name="Sakai Y."/>
            <person name="Yokota A."/>
            <person name="Yabe S."/>
        </authorList>
    </citation>
    <scope>NUCLEOTIDE SEQUENCE</scope>
    <source>
        <strain evidence="4">COM3</strain>
    </source>
</reference>
<dbReference type="EMBL" id="AP019376">
    <property type="protein sequence ID" value="BBH87639.1"/>
    <property type="molecule type" value="Genomic_DNA"/>
</dbReference>
<keyword evidence="1" id="KW-0602">Photosynthesis</keyword>
<feature type="domain" description="NmrA-like" evidence="3">
    <location>
        <begin position="2"/>
        <end position="237"/>
    </location>
</feature>
<evidence type="ECO:0000256" key="2">
    <source>
        <dbReference type="ARBA" id="ARBA00023276"/>
    </source>
</evidence>
<dbReference type="AlphaFoldDB" id="A0A455SL03"/>
<proteinExistence type="predicted"/>
<evidence type="ECO:0000313" key="4">
    <source>
        <dbReference type="EMBL" id="BBH87639.1"/>
    </source>
</evidence>
<evidence type="ECO:0000259" key="3">
    <source>
        <dbReference type="Pfam" id="PF05368"/>
    </source>
</evidence>
<dbReference type="Gene3D" id="3.40.50.720">
    <property type="entry name" value="NAD(P)-binding Rossmann-like Domain"/>
    <property type="match status" value="1"/>
</dbReference>
<name>A0A455SL03_9CHLR</name>
<evidence type="ECO:0000256" key="1">
    <source>
        <dbReference type="ARBA" id="ARBA00022531"/>
    </source>
</evidence>
<dbReference type="GO" id="GO:0015979">
    <property type="term" value="P:photosynthesis"/>
    <property type="evidence" value="ECO:0007669"/>
    <property type="project" value="UniProtKB-KW"/>
</dbReference>
<dbReference type="SUPFAM" id="SSF51735">
    <property type="entry name" value="NAD(P)-binding Rossmann-fold domains"/>
    <property type="match status" value="1"/>
</dbReference>
<organism evidence="4">
    <name type="scientific">Thermosporothrix sp. COM3</name>
    <dbReference type="NCBI Taxonomy" id="2490863"/>
    <lineage>
        <taxon>Bacteria</taxon>
        <taxon>Bacillati</taxon>
        <taxon>Chloroflexota</taxon>
        <taxon>Ktedonobacteria</taxon>
        <taxon>Ktedonobacterales</taxon>
        <taxon>Thermosporotrichaceae</taxon>
        <taxon>Thermosporothrix</taxon>
    </lineage>
</organism>
<dbReference type="InterPro" id="IPR008030">
    <property type="entry name" value="NmrA-like"/>
</dbReference>
<dbReference type="PANTHER" id="PTHR47128">
    <property type="match status" value="1"/>
</dbReference>
<keyword evidence="2" id="KW-0604">Photosystem II</keyword>
<dbReference type="InterPro" id="IPR044256">
    <property type="entry name" value="HCF244-like"/>
</dbReference>